<keyword evidence="2" id="KW-0012">Acyltransferase</keyword>
<dbReference type="SUPFAM" id="SSF55729">
    <property type="entry name" value="Acyl-CoA N-acyltransferases (Nat)"/>
    <property type="match status" value="1"/>
</dbReference>
<sequence>MSNLIIREVTQDDAPALSRICLLTADAGVSAEVLHDHKELPGLVYAVPYVNLPTTWGFVLDDKSKNKVVGYILGSVDTRAYEQHAAQDWWPPLVEKYSSVTPTKPADDRYINLLKNMHVAPDSNIAFSPAHMHIDILEDYQGRGWGRKLITTAIDHLKERGLQGVWLGLDPRNENARKFYERLGFEQIKDAPDVNQLGIKFSKYR</sequence>
<name>A0A5C3MD74_9AGAR</name>
<evidence type="ECO:0000259" key="1">
    <source>
        <dbReference type="PROSITE" id="PS51186"/>
    </source>
</evidence>
<dbReference type="PROSITE" id="PS51186">
    <property type="entry name" value="GNAT"/>
    <property type="match status" value="1"/>
</dbReference>
<keyword evidence="3" id="KW-1185">Reference proteome</keyword>
<reference evidence="2 3" key="1">
    <citation type="journal article" date="2019" name="Nat. Ecol. Evol.">
        <title>Megaphylogeny resolves global patterns of mushroom evolution.</title>
        <authorList>
            <person name="Varga T."/>
            <person name="Krizsan K."/>
            <person name="Foldi C."/>
            <person name="Dima B."/>
            <person name="Sanchez-Garcia M."/>
            <person name="Sanchez-Ramirez S."/>
            <person name="Szollosi G.J."/>
            <person name="Szarkandi J.G."/>
            <person name="Papp V."/>
            <person name="Albert L."/>
            <person name="Andreopoulos W."/>
            <person name="Angelini C."/>
            <person name="Antonin V."/>
            <person name="Barry K.W."/>
            <person name="Bougher N.L."/>
            <person name="Buchanan P."/>
            <person name="Buyck B."/>
            <person name="Bense V."/>
            <person name="Catcheside P."/>
            <person name="Chovatia M."/>
            <person name="Cooper J."/>
            <person name="Damon W."/>
            <person name="Desjardin D."/>
            <person name="Finy P."/>
            <person name="Geml J."/>
            <person name="Haridas S."/>
            <person name="Hughes K."/>
            <person name="Justo A."/>
            <person name="Karasinski D."/>
            <person name="Kautmanova I."/>
            <person name="Kiss B."/>
            <person name="Kocsube S."/>
            <person name="Kotiranta H."/>
            <person name="LaButti K.M."/>
            <person name="Lechner B.E."/>
            <person name="Liimatainen K."/>
            <person name="Lipzen A."/>
            <person name="Lukacs Z."/>
            <person name="Mihaltcheva S."/>
            <person name="Morgado L.N."/>
            <person name="Niskanen T."/>
            <person name="Noordeloos M.E."/>
            <person name="Ohm R.A."/>
            <person name="Ortiz-Santana B."/>
            <person name="Ovrebo C."/>
            <person name="Racz N."/>
            <person name="Riley R."/>
            <person name="Savchenko A."/>
            <person name="Shiryaev A."/>
            <person name="Soop K."/>
            <person name="Spirin V."/>
            <person name="Szebenyi C."/>
            <person name="Tomsovsky M."/>
            <person name="Tulloss R.E."/>
            <person name="Uehling J."/>
            <person name="Grigoriev I.V."/>
            <person name="Vagvolgyi C."/>
            <person name="Papp T."/>
            <person name="Martin F.M."/>
            <person name="Miettinen O."/>
            <person name="Hibbett D.S."/>
            <person name="Nagy L.G."/>
        </authorList>
    </citation>
    <scope>NUCLEOTIDE SEQUENCE [LARGE SCALE GENOMIC DNA]</scope>
    <source>
        <strain evidence="2 3">CBS 166.37</strain>
    </source>
</reference>
<dbReference type="CDD" id="cd04301">
    <property type="entry name" value="NAT_SF"/>
    <property type="match status" value="1"/>
</dbReference>
<protein>
    <submittedName>
        <fullName evidence="2">Acyl-CoA N-acyltransferase</fullName>
    </submittedName>
</protein>
<dbReference type="EMBL" id="ML213591">
    <property type="protein sequence ID" value="TFK43409.1"/>
    <property type="molecule type" value="Genomic_DNA"/>
</dbReference>
<keyword evidence="2" id="KW-0808">Transferase</keyword>
<dbReference type="InterPro" id="IPR000182">
    <property type="entry name" value="GNAT_dom"/>
</dbReference>
<dbReference type="GO" id="GO:0009100">
    <property type="term" value="P:glycoprotein metabolic process"/>
    <property type="evidence" value="ECO:0007669"/>
    <property type="project" value="TreeGrafter"/>
</dbReference>
<gene>
    <name evidence="2" type="ORF">BDQ12DRAFT_178243</name>
</gene>
<dbReference type="GO" id="GO:0016231">
    <property type="term" value="F:beta-N-acetylglucosaminidase activity"/>
    <property type="evidence" value="ECO:0007669"/>
    <property type="project" value="TreeGrafter"/>
</dbReference>
<feature type="domain" description="N-acetyltransferase" evidence="1">
    <location>
        <begin position="4"/>
        <end position="205"/>
    </location>
</feature>
<dbReference type="GO" id="GO:0016747">
    <property type="term" value="F:acyltransferase activity, transferring groups other than amino-acyl groups"/>
    <property type="evidence" value="ECO:0007669"/>
    <property type="project" value="InterPro"/>
</dbReference>
<proteinExistence type="predicted"/>
<dbReference type="Pfam" id="PF00583">
    <property type="entry name" value="Acetyltransf_1"/>
    <property type="match status" value="1"/>
</dbReference>
<evidence type="ECO:0000313" key="3">
    <source>
        <dbReference type="Proteomes" id="UP000308652"/>
    </source>
</evidence>
<dbReference type="PANTHER" id="PTHR13170">
    <property type="entry name" value="O-GLCNACASE"/>
    <property type="match status" value="1"/>
</dbReference>
<dbReference type="STRING" id="68775.A0A5C3MD74"/>
<evidence type="ECO:0000313" key="2">
    <source>
        <dbReference type="EMBL" id="TFK43409.1"/>
    </source>
</evidence>
<dbReference type="InterPro" id="IPR051822">
    <property type="entry name" value="Glycosyl_Hydrolase_84"/>
</dbReference>
<dbReference type="Gene3D" id="3.40.630.30">
    <property type="match status" value="1"/>
</dbReference>
<dbReference type="PANTHER" id="PTHR13170:SF16">
    <property type="entry name" value="PROTEIN O-GLCNACASE"/>
    <property type="match status" value="1"/>
</dbReference>
<dbReference type="Proteomes" id="UP000308652">
    <property type="component" value="Unassembled WGS sequence"/>
</dbReference>
<dbReference type="OrthoDB" id="9975416at2759"/>
<dbReference type="InterPro" id="IPR016181">
    <property type="entry name" value="Acyl_CoA_acyltransferase"/>
</dbReference>
<accession>A0A5C3MD74</accession>
<organism evidence="2 3">
    <name type="scientific">Crucibulum laeve</name>
    <dbReference type="NCBI Taxonomy" id="68775"/>
    <lineage>
        <taxon>Eukaryota</taxon>
        <taxon>Fungi</taxon>
        <taxon>Dikarya</taxon>
        <taxon>Basidiomycota</taxon>
        <taxon>Agaricomycotina</taxon>
        <taxon>Agaricomycetes</taxon>
        <taxon>Agaricomycetidae</taxon>
        <taxon>Agaricales</taxon>
        <taxon>Agaricineae</taxon>
        <taxon>Nidulariaceae</taxon>
        <taxon>Crucibulum</taxon>
    </lineage>
</organism>
<dbReference type="AlphaFoldDB" id="A0A5C3MD74"/>